<dbReference type="EMBL" id="BNJJ01000023">
    <property type="protein sequence ID" value="GHO88369.1"/>
    <property type="molecule type" value="Genomic_DNA"/>
</dbReference>
<proteinExistence type="predicted"/>
<organism evidence="1 2">
    <name type="scientific">Dictyobacter formicarum</name>
    <dbReference type="NCBI Taxonomy" id="2778368"/>
    <lineage>
        <taxon>Bacteria</taxon>
        <taxon>Bacillati</taxon>
        <taxon>Chloroflexota</taxon>
        <taxon>Ktedonobacteria</taxon>
        <taxon>Ktedonobacterales</taxon>
        <taxon>Dictyobacteraceae</taxon>
        <taxon>Dictyobacter</taxon>
    </lineage>
</organism>
<accession>A0ABQ3VRN4</accession>
<name>A0ABQ3VRN4_9CHLR</name>
<evidence type="ECO:0000313" key="2">
    <source>
        <dbReference type="Proteomes" id="UP000635565"/>
    </source>
</evidence>
<comment type="caution">
    <text evidence="1">The sequence shown here is derived from an EMBL/GenBank/DDBJ whole genome shotgun (WGS) entry which is preliminary data.</text>
</comment>
<sequence>MPGIEIILCPTSDPRMATPSTLPICRPELRTAEAIPDRLAGADSITAVVMAGIVKAIPKPIASSIILKMR</sequence>
<dbReference type="Proteomes" id="UP000635565">
    <property type="component" value="Unassembled WGS sequence"/>
</dbReference>
<protein>
    <submittedName>
        <fullName evidence="1">Uncharacterized protein</fullName>
    </submittedName>
</protein>
<reference evidence="1 2" key="1">
    <citation type="journal article" date="2021" name="Int. J. Syst. Evol. Microbiol.">
        <title>Reticulibacter mediterranei gen. nov., sp. nov., within the new family Reticulibacteraceae fam. nov., and Ktedonospora formicarum gen. nov., sp. nov., Ktedonobacter robiniae sp. nov., Dictyobacter formicarum sp. nov. and Dictyobacter arantiisoli sp. nov., belonging to the class Ktedonobacteria.</title>
        <authorList>
            <person name="Yabe S."/>
            <person name="Zheng Y."/>
            <person name="Wang C.M."/>
            <person name="Sakai Y."/>
            <person name="Abe K."/>
            <person name="Yokota A."/>
            <person name="Donadio S."/>
            <person name="Cavaletti L."/>
            <person name="Monciardini P."/>
        </authorList>
    </citation>
    <scope>NUCLEOTIDE SEQUENCE [LARGE SCALE GENOMIC DNA]</scope>
    <source>
        <strain evidence="1 2">SOSP1-9</strain>
    </source>
</reference>
<evidence type="ECO:0000313" key="1">
    <source>
        <dbReference type="EMBL" id="GHO88369.1"/>
    </source>
</evidence>
<keyword evidence="2" id="KW-1185">Reference proteome</keyword>
<gene>
    <name evidence="1" type="ORF">KSZ_63750</name>
</gene>